<protein>
    <recommendedName>
        <fullName evidence="4">Peptidyl-prolyl cis-trans isomerase</fullName>
        <shortName evidence="4">PPIase</shortName>
        <ecNumber evidence="4">5.2.1.8</ecNumber>
    </recommendedName>
</protein>
<keyword evidence="5" id="KW-1133">Transmembrane helix</keyword>
<keyword evidence="5" id="KW-0472">Membrane</keyword>
<comment type="catalytic activity">
    <reaction evidence="1 4">
        <text>[protein]-peptidylproline (omega=180) = [protein]-peptidylproline (omega=0)</text>
        <dbReference type="Rhea" id="RHEA:16237"/>
        <dbReference type="Rhea" id="RHEA-COMP:10747"/>
        <dbReference type="Rhea" id="RHEA-COMP:10748"/>
        <dbReference type="ChEBI" id="CHEBI:83833"/>
        <dbReference type="ChEBI" id="CHEBI:83834"/>
        <dbReference type="EC" id="5.2.1.8"/>
    </reaction>
</comment>
<comment type="similarity">
    <text evidence="4">Belongs to the cyclophilin-type PPIase family.</text>
</comment>
<evidence type="ECO:0000256" key="2">
    <source>
        <dbReference type="ARBA" id="ARBA00023110"/>
    </source>
</evidence>
<dbReference type="GO" id="GO:0003755">
    <property type="term" value="F:peptidyl-prolyl cis-trans isomerase activity"/>
    <property type="evidence" value="ECO:0007669"/>
    <property type="project" value="UniProtKB-UniRule"/>
</dbReference>
<evidence type="ECO:0000256" key="1">
    <source>
        <dbReference type="ARBA" id="ARBA00000971"/>
    </source>
</evidence>
<keyword evidence="3 4" id="KW-0413">Isomerase</keyword>
<dbReference type="PRINTS" id="PR00153">
    <property type="entry name" value="CSAPPISMRASE"/>
</dbReference>
<name>A0A0H5R5N5_9EUKA</name>
<evidence type="ECO:0000256" key="4">
    <source>
        <dbReference type="RuleBase" id="RU363019"/>
    </source>
</evidence>
<organism evidence="7">
    <name type="scientific">Spongospora subterranea</name>
    <dbReference type="NCBI Taxonomy" id="70186"/>
    <lineage>
        <taxon>Eukaryota</taxon>
        <taxon>Sar</taxon>
        <taxon>Rhizaria</taxon>
        <taxon>Endomyxa</taxon>
        <taxon>Phytomyxea</taxon>
        <taxon>Plasmodiophorida</taxon>
        <taxon>Plasmodiophoridae</taxon>
        <taxon>Spongospora</taxon>
    </lineage>
</organism>
<evidence type="ECO:0000256" key="5">
    <source>
        <dbReference type="SAM" id="Phobius"/>
    </source>
</evidence>
<keyword evidence="2 4" id="KW-0697">Rotamase</keyword>
<dbReference type="EC" id="5.2.1.8" evidence="4"/>
<dbReference type="GO" id="GO:0005737">
    <property type="term" value="C:cytoplasm"/>
    <property type="evidence" value="ECO:0007669"/>
    <property type="project" value="TreeGrafter"/>
</dbReference>
<accession>A0A0H5R5N5</accession>
<dbReference type="SUPFAM" id="SSF50891">
    <property type="entry name" value="Cyclophilin-like"/>
    <property type="match status" value="1"/>
</dbReference>
<dbReference type="AlphaFoldDB" id="A0A0H5R5N5"/>
<evidence type="ECO:0000313" key="7">
    <source>
        <dbReference type="EMBL" id="CRZ09470.1"/>
    </source>
</evidence>
<keyword evidence="5" id="KW-0812">Transmembrane</keyword>
<dbReference type="FunFam" id="2.40.100.10:FF:000025">
    <property type="entry name" value="Peptidyl-prolyl cis-trans isomerase CYP19-2"/>
    <property type="match status" value="1"/>
</dbReference>
<feature type="domain" description="PPIase cyclophilin-type" evidence="6">
    <location>
        <begin position="93"/>
        <end position="253"/>
    </location>
</feature>
<evidence type="ECO:0000256" key="3">
    <source>
        <dbReference type="ARBA" id="ARBA00023235"/>
    </source>
</evidence>
<dbReference type="Pfam" id="PF00160">
    <property type="entry name" value="Pro_isomerase"/>
    <property type="match status" value="1"/>
</dbReference>
<dbReference type="GO" id="GO:0006457">
    <property type="term" value="P:protein folding"/>
    <property type="evidence" value="ECO:0007669"/>
    <property type="project" value="TreeGrafter"/>
</dbReference>
<proteinExistence type="inferred from homology"/>
<dbReference type="Gene3D" id="2.40.100.10">
    <property type="entry name" value="Cyclophilin-like"/>
    <property type="match status" value="1"/>
</dbReference>
<dbReference type="PANTHER" id="PTHR11071:SF561">
    <property type="entry name" value="PEPTIDYL-PROLYL CIS-TRANS ISOMERASE D-RELATED"/>
    <property type="match status" value="1"/>
</dbReference>
<reference evidence="7" key="1">
    <citation type="submission" date="2015-04" db="EMBL/GenBank/DDBJ databases">
        <title>The genome sequence of the plant pathogenic Rhizarian Plasmodiophora brassicae reveals insights in its biotrophic life cycle and the origin of chitin synthesis.</title>
        <authorList>
            <person name="Schwelm A."/>
            <person name="Fogelqvist J."/>
            <person name="Knaust A."/>
            <person name="Julke S."/>
            <person name="Lilja T."/>
            <person name="Dhandapani V."/>
            <person name="Bonilla-Rosso G."/>
            <person name="Karlsson M."/>
            <person name="Shevchenko A."/>
            <person name="Choi S.R."/>
            <person name="Kim H.G."/>
            <person name="Park J.Y."/>
            <person name="Lim Y.P."/>
            <person name="Ludwig-Muller J."/>
            <person name="Dixelius C."/>
        </authorList>
    </citation>
    <scope>NUCLEOTIDE SEQUENCE</scope>
    <source>
        <tissue evidence="7">Potato root galls</tissue>
    </source>
</reference>
<evidence type="ECO:0000259" key="6">
    <source>
        <dbReference type="PROSITE" id="PS50072"/>
    </source>
</evidence>
<feature type="transmembrane region" description="Helical" evidence="5">
    <location>
        <begin position="34"/>
        <end position="54"/>
    </location>
</feature>
<dbReference type="PANTHER" id="PTHR11071">
    <property type="entry name" value="PEPTIDYL-PROLYL CIS-TRANS ISOMERASE"/>
    <property type="match status" value="1"/>
</dbReference>
<dbReference type="PROSITE" id="PS50072">
    <property type="entry name" value="CSA_PPIASE_2"/>
    <property type="match status" value="1"/>
</dbReference>
<dbReference type="InterPro" id="IPR002130">
    <property type="entry name" value="Cyclophilin-type_PPIase_dom"/>
</dbReference>
<comment type="function">
    <text evidence="4">PPIases accelerate the folding of proteins. It catalyzes the cis-trans isomerization of proline imidic peptide bonds in oligopeptides.</text>
</comment>
<dbReference type="GO" id="GO:0016018">
    <property type="term" value="F:cyclosporin A binding"/>
    <property type="evidence" value="ECO:0007669"/>
    <property type="project" value="TreeGrafter"/>
</dbReference>
<dbReference type="InterPro" id="IPR029000">
    <property type="entry name" value="Cyclophilin-like_dom_sf"/>
</dbReference>
<dbReference type="EMBL" id="HACM01009028">
    <property type="protein sequence ID" value="CRZ09470.1"/>
    <property type="molecule type" value="Transcribed_RNA"/>
</dbReference>
<sequence>MIYRGGGKADIRSPHRLETDHDVAVAPAHTSLNVIRGLLILSAFGTAGLIYSFYNVHAIDSSIAAVRNDWVNIQDLSDDDGLPPLPEITHQSFFDIEIDDEYIGRVVMGLFGKNTPKTVDNFYKLCTGEMGPKLHYSGMRFHRVVPGFIVQGGDIVNGDGTGAISIYGYEFADEKDGLALKHDRKYLLQMANSGPNTNGCQFCFMLNPAPHLNGHHMVFGRVLSGHNIIDKMGLLGNDEERPTKKIVVVESGAVLPPDEKLKRINTIKKL</sequence>